<dbReference type="EMBL" id="JBEPNW010000002">
    <property type="protein sequence ID" value="MET3865282.1"/>
    <property type="molecule type" value="Genomic_DNA"/>
</dbReference>
<comment type="caution">
    <text evidence="1">The sequence shown here is derived from an EMBL/GenBank/DDBJ whole genome shotgun (WGS) entry which is preliminary data.</text>
</comment>
<evidence type="ECO:0000313" key="1">
    <source>
        <dbReference type="EMBL" id="MET3865282.1"/>
    </source>
</evidence>
<evidence type="ECO:0000313" key="2">
    <source>
        <dbReference type="Proteomes" id="UP001549119"/>
    </source>
</evidence>
<dbReference type="Proteomes" id="UP001549119">
    <property type="component" value="Unassembled WGS sequence"/>
</dbReference>
<evidence type="ECO:0008006" key="3">
    <source>
        <dbReference type="Google" id="ProtNLM"/>
    </source>
</evidence>
<accession>A0ABV2NFQ7</accession>
<dbReference type="RefSeq" id="WP_012321870.1">
    <property type="nucleotide sequence ID" value="NZ_BJXP01000029.1"/>
</dbReference>
<proteinExistence type="predicted"/>
<keyword evidence="2" id="KW-1185">Reference proteome</keyword>
<organism evidence="1 2">
    <name type="scientific">Methylobacterium radiotolerans</name>
    <dbReference type="NCBI Taxonomy" id="31998"/>
    <lineage>
        <taxon>Bacteria</taxon>
        <taxon>Pseudomonadati</taxon>
        <taxon>Pseudomonadota</taxon>
        <taxon>Alphaproteobacteria</taxon>
        <taxon>Hyphomicrobiales</taxon>
        <taxon>Methylobacteriaceae</taxon>
        <taxon>Methylobacterium</taxon>
    </lineage>
</organism>
<sequence>MWPPPPGRADSRAEALTLLRETDLTFDAIGDRLGVHPRTVRTWNARAGWPRPRRLRPRLLTRRWPAARRAALIRLLCTPGADPGDVTEVLGLGRLDAGMMASAFGVDLPLPPAVTGRGDPAADPATLRARLRAHIARQIAAFDAALSGAGPGARDSARVLRDLGGLKRLLDTVDAAGARAAAGEGGDGTEPEPDLPALRAEIARRVAGFVGGRAAA</sequence>
<reference evidence="1 2" key="1">
    <citation type="submission" date="2024-06" db="EMBL/GenBank/DDBJ databases">
        <title>Genomics of switchgrass bacterial isolates.</title>
        <authorList>
            <person name="Shade A."/>
        </authorList>
    </citation>
    <scope>NUCLEOTIDE SEQUENCE [LARGE SCALE GENOMIC DNA]</scope>
    <source>
        <strain evidence="1 2">PvP084</strain>
    </source>
</reference>
<protein>
    <recommendedName>
        <fullName evidence="3">Homeodomain-like domain-containing protein</fullName>
    </recommendedName>
</protein>
<dbReference type="GeneID" id="25390643"/>
<name>A0ABV2NFQ7_9HYPH</name>
<gene>
    <name evidence="1" type="ORF">ABIC20_002591</name>
</gene>